<reference evidence="1 2" key="1">
    <citation type="submission" date="2021-04" db="EMBL/GenBank/DDBJ databases">
        <title>Genome analysis of Polyangium sp.</title>
        <authorList>
            <person name="Li Y."/>
            <person name="Wang J."/>
        </authorList>
    </citation>
    <scope>NUCLEOTIDE SEQUENCE [LARGE SCALE GENOMIC DNA]</scope>
    <source>
        <strain evidence="1 2">SDU14</strain>
    </source>
</reference>
<keyword evidence="2" id="KW-1185">Reference proteome</keyword>
<dbReference type="Proteomes" id="UP001151081">
    <property type="component" value="Unassembled WGS sequence"/>
</dbReference>
<evidence type="ECO:0000313" key="2">
    <source>
        <dbReference type="Proteomes" id="UP001151081"/>
    </source>
</evidence>
<dbReference type="RefSeq" id="WP_272425606.1">
    <property type="nucleotide sequence ID" value="NZ_JAGTJJ010000016.1"/>
</dbReference>
<evidence type="ECO:0000313" key="1">
    <source>
        <dbReference type="EMBL" id="MDC3983855.1"/>
    </source>
</evidence>
<organism evidence="1 2">
    <name type="scientific">Polyangium jinanense</name>
    <dbReference type="NCBI Taxonomy" id="2829994"/>
    <lineage>
        <taxon>Bacteria</taxon>
        <taxon>Pseudomonadati</taxon>
        <taxon>Myxococcota</taxon>
        <taxon>Polyangia</taxon>
        <taxon>Polyangiales</taxon>
        <taxon>Polyangiaceae</taxon>
        <taxon>Polyangium</taxon>
    </lineage>
</organism>
<dbReference type="AlphaFoldDB" id="A0A9X4AV27"/>
<sequence>MGGTARLGFGLTFHASPKFSLFARPETVLYFGKVGEGATSRSLLNLDGGFNVGITYVF</sequence>
<protein>
    <submittedName>
        <fullName evidence="1">Uncharacterized protein</fullName>
    </submittedName>
</protein>
<gene>
    <name evidence="1" type="ORF">KEG57_25320</name>
</gene>
<name>A0A9X4AV27_9BACT</name>
<accession>A0A9X4AV27</accession>
<dbReference type="EMBL" id="JAGTJJ010000016">
    <property type="protein sequence ID" value="MDC3983855.1"/>
    <property type="molecule type" value="Genomic_DNA"/>
</dbReference>
<proteinExistence type="predicted"/>
<comment type="caution">
    <text evidence="1">The sequence shown here is derived from an EMBL/GenBank/DDBJ whole genome shotgun (WGS) entry which is preliminary data.</text>
</comment>